<dbReference type="FunFam" id="1.10.10.1210:FF:000001">
    <property type="entry name" value="melanoma-associated antigen D1"/>
    <property type="match status" value="1"/>
</dbReference>
<feature type="compositionally biased region" description="Low complexity" evidence="1">
    <location>
        <begin position="65"/>
        <end position="87"/>
    </location>
</feature>
<accession>A0A8C0DFR0</accession>
<dbReference type="Ensembl" id="ENSBMST00010023062.1">
    <property type="protein sequence ID" value="ENSBMSP00010020899.1"/>
    <property type="gene ID" value="ENSBMSG00010015209.1"/>
</dbReference>
<proteinExistence type="predicted"/>
<dbReference type="PROSITE" id="PS50838">
    <property type="entry name" value="MAGE"/>
    <property type="match status" value="1"/>
</dbReference>
<dbReference type="OMA" id="LQKYQMR"/>
<dbReference type="AlphaFoldDB" id="A0A8C0DFR0"/>
<protein>
    <recommendedName>
        <fullName evidence="2">MAGE domain-containing protein</fullName>
    </recommendedName>
</protein>
<dbReference type="InterPro" id="IPR041898">
    <property type="entry name" value="MAGE_WH1"/>
</dbReference>
<dbReference type="GeneTree" id="ENSGT00940000165165"/>
<dbReference type="GO" id="GO:0000122">
    <property type="term" value="P:negative regulation of transcription by RNA polymerase II"/>
    <property type="evidence" value="ECO:0007669"/>
    <property type="project" value="TreeGrafter"/>
</dbReference>
<dbReference type="SMART" id="SM01392">
    <property type="entry name" value="MAGE_N"/>
    <property type="match status" value="1"/>
</dbReference>
<dbReference type="InterPro" id="IPR002190">
    <property type="entry name" value="MHD_dom"/>
</dbReference>
<dbReference type="Gene3D" id="1.10.10.1210">
    <property type="entry name" value="MAGE homology domain, winged helix WH2 motif"/>
    <property type="match status" value="1"/>
</dbReference>
<sequence>EDLGSPCFPREQHLQAHSETQGLAGAQVPEAENDASSSSSSSLIPCSMEDVSIPGAPSTPQSPQSAHSSSTVTTATSSSKSEEVSSSQEAMENSNTSQFPPDTENLRTGPLDEKVDLLVSFLLQKYQMREPITKADVMGDVIKEYKDNFLEILRRASERIGLVFGIDGKEVDRTTHSYALVNKLDLTYDGRLSDEQGLPKTGLLIIILGVIFMKGNRATEEEVWKEALHLWGTPELITSDVVKEKYLEYRQVPTSDPPRYEFLWGPRAHAEMSKMKLLEFLAKTHGTNSRSFPSQYEEALRDRKREPKPELKLGLAQVPWPVQVLVSPTLSED</sequence>
<dbReference type="GO" id="GO:0005634">
    <property type="term" value="C:nucleus"/>
    <property type="evidence" value="ECO:0007669"/>
    <property type="project" value="TreeGrafter"/>
</dbReference>
<dbReference type="InterPro" id="IPR041899">
    <property type="entry name" value="MAGE_WH2"/>
</dbReference>
<reference evidence="3" key="1">
    <citation type="submission" date="2023-09" db="UniProtKB">
        <authorList>
            <consortium name="Ensembl"/>
        </authorList>
    </citation>
    <scope>IDENTIFICATION</scope>
</reference>
<evidence type="ECO:0000256" key="1">
    <source>
        <dbReference type="SAM" id="MobiDB-lite"/>
    </source>
</evidence>
<feature type="region of interest" description="Disordered" evidence="1">
    <location>
        <begin position="1"/>
        <end position="110"/>
    </location>
</feature>
<name>A0A8C0DFR0_BALMU</name>
<dbReference type="PANTHER" id="PTHR11736">
    <property type="entry name" value="MELANOMA-ASSOCIATED ANTIGEN MAGE ANTIGEN"/>
    <property type="match status" value="1"/>
</dbReference>
<dbReference type="PANTHER" id="PTHR11736:SF24">
    <property type="entry name" value="MAGE DOMAIN-CONTAINING PROTEIN"/>
    <property type="match status" value="1"/>
</dbReference>
<organism evidence="3">
    <name type="scientific">Balaenoptera musculus</name>
    <name type="common">Blue whale</name>
    <dbReference type="NCBI Taxonomy" id="9771"/>
    <lineage>
        <taxon>Eukaryota</taxon>
        <taxon>Metazoa</taxon>
        <taxon>Chordata</taxon>
        <taxon>Craniata</taxon>
        <taxon>Vertebrata</taxon>
        <taxon>Euteleostomi</taxon>
        <taxon>Mammalia</taxon>
        <taxon>Eutheria</taxon>
        <taxon>Laurasiatheria</taxon>
        <taxon>Artiodactyla</taxon>
        <taxon>Whippomorpha</taxon>
        <taxon>Cetacea</taxon>
        <taxon>Mysticeti</taxon>
        <taxon>Balaenopteridae</taxon>
        <taxon>Balaenoptera</taxon>
    </lineage>
</organism>
<evidence type="ECO:0000313" key="3">
    <source>
        <dbReference type="Ensembl" id="ENSBMSP00010020899.1"/>
    </source>
</evidence>
<feature type="domain" description="MAGE" evidence="2">
    <location>
        <begin position="111"/>
        <end position="299"/>
    </location>
</feature>
<feature type="compositionally biased region" description="Polar residues" evidence="1">
    <location>
        <begin position="88"/>
        <end position="100"/>
    </location>
</feature>
<dbReference type="InterPro" id="IPR037445">
    <property type="entry name" value="MAGE"/>
</dbReference>
<dbReference type="InterPro" id="IPR021072">
    <property type="entry name" value="MAGE_N"/>
</dbReference>
<dbReference type="Gene3D" id="1.10.10.1200">
    <property type="entry name" value="MAGE homology domain, winged helix WH1 motif"/>
    <property type="match status" value="1"/>
</dbReference>
<evidence type="ECO:0000259" key="2">
    <source>
        <dbReference type="PROSITE" id="PS50838"/>
    </source>
</evidence>
<dbReference type="SMART" id="SM01373">
    <property type="entry name" value="MAGE"/>
    <property type="match status" value="1"/>
</dbReference>
<dbReference type="FunFam" id="1.10.10.1200:FF:000007">
    <property type="entry name" value="Melanoma-associated antigen C2"/>
    <property type="match status" value="1"/>
</dbReference>
<dbReference type="Pfam" id="PF12440">
    <property type="entry name" value="MAGE_N"/>
    <property type="match status" value="1"/>
</dbReference>
<dbReference type="Pfam" id="PF01454">
    <property type="entry name" value="MAGE"/>
    <property type="match status" value="1"/>
</dbReference>